<comment type="caution">
    <text evidence="11">The sequence shown here is derived from an EMBL/GenBank/DDBJ whole genome shotgun (WGS) entry which is preliminary data.</text>
</comment>
<dbReference type="PRINTS" id="PR00260">
    <property type="entry name" value="CHEMTRNSDUCR"/>
</dbReference>
<dbReference type="PANTHER" id="PTHR32089">
    <property type="entry name" value="METHYL-ACCEPTING CHEMOTAXIS PROTEIN MCPB"/>
    <property type="match status" value="1"/>
</dbReference>
<dbReference type="InterPro" id="IPR003660">
    <property type="entry name" value="HAMP_dom"/>
</dbReference>
<keyword evidence="7" id="KW-0175">Coiled coil</keyword>
<dbReference type="PROSITE" id="PS50111">
    <property type="entry name" value="CHEMOTAXIS_TRANSDUC_2"/>
    <property type="match status" value="1"/>
</dbReference>
<dbReference type="Proteomes" id="UP001296943">
    <property type="component" value="Unassembled WGS sequence"/>
</dbReference>
<proteinExistence type="inferred from homology"/>
<dbReference type="InterPro" id="IPR004090">
    <property type="entry name" value="Chemotax_Me-accpt_rcpt"/>
</dbReference>
<dbReference type="EMBL" id="JAFBDR010000024">
    <property type="protein sequence ID" value="MBM7572962.1"/>
    <property type="molecule type" value="Genomic_DNA"/>
</dbReference>
<name>A0ABS2N489_9BACI</name>
<evidence type="ECO:0000256" key="6">
    <source>
        <dbReference type="PROSITE-ProRule" id="PRU00284"/>
    </source>
</evidence>
<feature type="transmembrane region" description="Helical" evidence="8">
    <location>
        <begin position="207"/>
        <end position="230"/>
    </location>
</feature>
<dbReference type="CDD" id="cd11386">
    <property type="entry name" value="MCP_signal"/>
    <property type="match status" value="1"/>
</dbReference>
<gene>
    <name evidence="11" type="ORF">JOC48_003510</name>
</gene>
<dbReference type="PANTHER" id="PTHR32089:SF112">
    <property type="entry name" value="LYSOZYME-LIKE PROTEIN-RELATED"/>
    <property type="match status" value="1"/>
</dbReference>
<keyword evidence="8" id="KW-0812">Transmembrane</keyword>
<evidence type="ECO:0000256" key="7">
    <source>
        <dbReference type="SAM" id="Coils"/>
    </source>
</evidence>
<dbReference type="RefSeq" id="WP_204501634.1">
    <property type="nucleotide sequence ID" value="NZ_JAFBDR010000024.1"/>
</dbReference>
<reference evidence="11 12" key="1">
    <citation type="submission" date="2021-01" db="EMBL/GenBank/DDBJ databases">
        <title>Genomic Encyclopedia of Type Strains, Phase IV (KMG-IV): sequencing the most valuable type-strain genomes for metagenomic binning, comparative biology and taxonomic classification.</title>
        <authorList>
            <person name="Goeker M."/>
        </authorList>
    </citation>
    <scope>NUCLEOTIDE SEQUENCE [LARGE SCALE GENOMIC DNA]</scope>
    <source>
        <strain evidence="11 12">DSM 23711</strain>
    </source>
</reference>
<feature type="domain" description="HAMP" evidence="10">
    <location>
        <begin position="228"/>
        <end position="281"/>
    </location>
</feature>
<evidence type="ECO:0000259" key="10">
    <source>
        <dbReference type="PROSITE" id="PS50885"/>
    </source>
</evidence>
<dbReference type="CDD" id="cd06225">
    <property type="entry name" value="HAMP"/>
    <property type="match status" value="1"/>
</dbReference>
<evidence type="ECO:0000256" key="5">
    <source>
        <dbReference type="ARBA" id="ARBA00029447"/>
    </source>
</evidence>
<evidence type="ECO:0000256" key="8">
    <source>
        <dbReference type="SAM" id="Phobius"/>
    </source>
</evidence>
<evidence type="ECO:0000259" key="9">
    <source>
        <dbReference type="PROSITE" id="PS50111"/>
    </source>
</evidence>
<evidence type="ECO:0000256" key="4">
    <source>
        <dbReference type="ARBA" id="ARBA00023224"/>
    </source>
</evidence>
<evidence type="ECO:0000256" key="1">
    <source>
        <dbReference type="ARBA" id="ARBA00004236"/>
    </source>
</evidence>
<organism evidence="11 12">
    <name type="scientific">Aquibacillus albus</name>
    <dbReference type="NCBI Taxonomy" id="1168171"/>
    <lineage>
        <taxon>Bacteria</taxon>
        <taxon>Bacillati</taxon>
        <taxon>Bacillota</taxon>
        <taxon>Bacilli</taxon>
        <taxon>Bacillales</taxon>
        <taxon>Bacillaceae</taxon>
        <taxon>Aquibacillus</taxon>
    </lineage>
</organism>
<evidence type="ECO:0000256" key="3">
    <source>
        <dbReference type="ARBA" id="ARBA00023136"/>
    </source>
</evidence>
<dbReference type="SUPFAM" id="SSF58104">
    <property type="entry name" value="Methyl-accepting chemotaxis protein (MCP) signaling domain"/>
    <property type="match status" value="1"/>
</dbReference>
<feature type="domain" description="Methyl-accepting transducer" evidence="9">
    <location>
        <begin position="300"/>
        <end position="557"/>
    </location>
</feature>
<feature type="transmembrane region" description="Helical" evidence="8">
    <location>
        <begin position="26"/>
        <end position="46"/>
    </location>
</feature>
<accession>A0ABS2N489</accession>
<sequence>MKVLSILQKIRFKQLRDVHLSIRSRLIVSFAMVLLLLVTMSVIIFSKMNAISQNDKEINQLSLPILIEATNMNNDMLQINKYANLMVNSTMSVTINRMQSEIQDTIDRLETSRNELEPLIERLNNEEINQHYSDFTNQWEGYKEHIASTIENSISGKHLVAKDELYKGNAFFDRSNHSLLSIIDNAKVKISEGVNDSVRLNEEGISWIFVIAISSIIFTVILIYITIVVITKPISLISHQVNKVAIGDFTVEPLEAKTNDELGQLTSNFNSMTQSLSQVIKDVMQNVKSVTHTAEHLSYNAEETKAGVNQVAVSVEQVSSETKEQLEGISKTDLYMSEISNDIQEVKDNIQAVTSLSETANQNAHDGKEDMNKIIEKINEMEYKVKESVEKIKRLVQKTSEVDKIVDLIHGVSSQTNLLALNAAIEAARAGESGKGFAVVADEVRKLATQSSKATKDIRFIIEEIQYDTRETMESMEQTNEMTEQGKEIIINAGNNFGKIVDSTFSVSDEVKQVSLHIGRVMERTRNVLETIQQIEAVAKQNSANAETVAGISEEANAAMEEVSDALLKLSEMSDNLNGKVQKFIVD</sequence>
<dbReference type="Pfam" id="PF12729">
    <property type="entry name" value="4HB_MCP_1"/>
    <property type="match status" value="1"/>
</dbReference>
<evidence type="ECO:0000313" key="11">
    <source>
        <dbReference type="EMBL" id="MBM7572962.1"/>
    </source>
</evidence>
<dbReference type="PROSITE" id="PS50885">
    <property type="entry name" value="HAMP"/>
    <property type="match status" value="1"/>
</dbReference>
<keyword evidence="2" id="KW-1003">Cell membrane</keyword>
<evidence type="ECO:0000256" key="2">
    <source>
        <dbReference type="ARBA" id="ARBA00022475"/>
    </source>
</evidence>
<feature type="coiled-coil region" evidence="7">
    <location>
        <begin position="95"/>
        <end position="126"/>
    </location>
</feature>
<keyword evidence="8" id="KW-1133">Transmembrane helix</keyword>
<dbReference type="Pfam" id="PF00672">
    <property type="entry name" value="HAMP"/>
    <property type="match status" value="1"/>
</dbReference>
<keyword evidence="12" id="KW-1185">Reference proteome</keyword>
<evidence type="ECO:0000313" key="12">
    <source>
        <dbReference type="Proteomes" id="UP001296943"/>
    </source>
</evidence>
<dbReference type="Pfam" id="PF00015">
    <property type="entry name" value="MCPsignal"/>
    <property type="match status" value="1"/>
</dbReference>
<dbReference type="InterPro" id="IPR024478">
    <property type="entry name" value="HlyB_4HB_MCP"/>
</dbReference>
<protein>
    <submittedName>
        <fullName evidence="11">Methyl-accepting chemotaxis protein</fullName>
    </submittedName>
</protein>
<keyword evidence="3 8" id="KW-0472">Membrane</keyword>
<dbReference type="Gene3D" id="1.10.287.950">
    <property type="entry name" value="Methyl-accepting chemotaxis protein"/>
    <property type="match status" value="1"/>
</dbReference>
<keyword evidence="4 6" id="KW-0807">Transducer</keyword>
<comment type="similarity">
    <text evidence="5">Belongs to the methyl-accepting chemotaxis (MCP) protein family.</text>
</comment>
<dbReference type="SMART" id="SM00283">
    <property type="entry name" value="MA"/>
    <property type="match status" value="1"/>
</dbReference>
<dbReference type="InterPro" id="IPR004089">
    <property type="entry name" value="MCPsignal_dom"/>
</dbReference>
<dbReference type="SMART" id="SM00304">
    <property type="entry name" value="HAMP"/>
    <property type="match status" value="1"/>
</dbReference>
<comment type="subcellular location">
    <subcellularLocation>
        <location evidence="1">Cell membrane</location>
    </subcellularLocation>
</comment>